<keyword evidence="9" id="KW-0614">Plasmid</keyword>
<evidence type="ECO:0000313" key="10">
    <source>
        <dbReference type="Proteomes" id="UP000000611"/>
    </source>
</evidence>
<keyword evidence="7 8" id="KW-0449">Lipoprotein</keyword>
<keyword evidence="10" id="KW-1185">Reference proteome</keyword>
<evidence type="ECO:0000256" key="1">
    <source>
        <dbReference type="ARBA" id="ARBA00003932"/>
    </source>
</evidence>
<dbReference type="HOGENOM" id="CLU_632625_0_0_12"/>
<comment type="subcellular location">
    <subcellularLocation>
        <location evidence="2 8">Cell outer membrane</location>
        <topology evidence="2 8">Lipid-anchor</topology>
    </subcellularLocation>
</comment>
<dbReference type="PROSITE" id="PS51257">
    <property type="entry name" value="PROKAR_LIPOPROTEIN"/>
    <property type="match status" value="1"/>
</dbReference>
<dbReference type="OrthoDB" id="351321at2"/>
<geneLocation type="plasmid" evidence="9 10">
    <name>pl23b</name>
</geneLocation>
<gene>
    <name evidence="9" type="primary">vlp-b</name>
    <name evidence="9" type="ordered locus">BDU_14007</name>
</gene>
<dbReference type="AlphaFoldDB" id="B5RNM7"/>
<evidence type="ECO:0000256" key="3">
    <source>
        <dbReference type="ARBA" id="ARBA00022729"/>
    </source>
</evidence>
<proteinExistence type="predicted"/>
<evidence type="ECO:0000256" key="4">
    <source>
        <dbReference type="ARBA" id="ARBA00023136"/>
    </source>
</evidence>
<evidence type="ECO:0000256" key="2">
    <source>
        <dbReference type="ARBA" id="ARBA00004459"/>
    </source>
</evidence>
<dbReference type="Pfam" id="PF00921">
    <property type="entry name" value="Lipoprotein_2"/>
    <property type="match status" value="1"/>
</dbReference>
<keyword evidence="6 8" id="KW-0998">Cell outer membrane</keyword>
<dbReference type="RefSeq" id="WP_012539712.1">
    <property type="nucleotide sequence ID" value="NC_011259.1"/>
</dbReference>
<protein>
    <recommendedName>
        <fullName evidence="8">Variable large protein</fullName>
    </recommendedName>
</protein>
<dbReference type="KEGG" id="bdu:BDU_14007"/>
<evidence type="ECO:0000256" key="7">
    <source>
        <dbReference type="ARBA" id="ARBA00023288"/>
    </source>
</evidence>
<dbReference type="Proteomes" id="UP000000611">
    <property type="component" value="Plasmid pl23b"/>
</dbReference>
<evidence type="ECO:0000313" key="9">
    <source>
        <dbReference type="EMBL" id="ACH93963.1"/>
    </source>
</evidence>
<dbReference type="SUPFAM" id="SSF74748">
    <property type="entry name" value="Variable surface antigen VlsE"/>
    <property type="match status" value="1"/>
</dbReference>
<evidence type="ECO:0000256" key="6">
    <source>
        <dbReference type="ARBA" id="ARBA00023237"/>
    </source>
</evidence>
<dbReference type="EMBL" id="CP000981">
    <property type="protein sequence ID" value="ACH93963.1"/>
    <property type="molecule type" value="Genomic_DNA"/>
</dbReference>
<accession>B5RNM7</accession>
<keyword evidence="3" id="KW-0732">Signal</keyword>
<keyword evidence="4 8" id="KW-0472">Membrane</keyword>
<evidence type="ECO:0000256" key="8">
    <source>
        <dbReference type="RuleBase" id="RU363105"/>
    </source>
</evidence>
<evidence type="ECO:0000256" key="5">
    <source>
        <dbReference type="ARBA" id="ARBA00023139"/>
    </source>
</evidence>
<keyword evidence="5 8" id="KW-0564">Palmitate</keyword>
<dbReference type="InterPro" id="IPR000680">
    <property type="entry name" value="Borrelia_lipo"/>
</dbReference>
<organism evidence="9 10">
    <name type="scientific">Borrelia duttonii (strain Ly)</name>
    <dbReference type="NCBI Taxonomy" id="412419"/>
    <lineage>
        <taxon>Bacteria</taxon>
        <taxon>Pseudomonadati</taxon>
        <taxon>Spirochaetota</taxon>
        <taxon>Spirochaetia</taxon>
        <taxon>Spirochaetales</taxon>
        <taxon>Borreliaceae</taxon>
        <taxon>Borrelia</taxon>
    </lineage>
</organism>
<reference evidence="9 10" key="1">
    <citation type="journal article" date="2008" name="PLoS Genet.">
        <title>The genome of Borrelia recurrentis, the agent of deadly louse-borne relapsing fever, is a degraded subset of tick-borne Borrelia duttonii.</title>
        <authorList>
            <person name="Lescot M."/>
            <person name="Audic S."/>
            <person name="Robert C."/>
            <person name="Nguyen T.T."/>
            <person name="Blanc G."/>
            <person name="Cutler S.J."/>
            <person name="Wincker P."/>
            <person name="Couloux A."/>
            <person name="Claverie J.-M."/>
            <person name="Raoult D."/>
            <person name="Drancourt M."/>
        </authorList>
    </citation>
    <scope>NUCLEOTIDE SEQUENCE [LARGE SCALE GENOMIC DNA]</scope>
    <source>
        <strain evidence="9 10">Ly</strain>
    </source>
</reference>
<dbReference type="GO" id="GO:0009279">
    <property type="term" value="C:cell outer membrane"/>
    <property type="evidence" value="ECO:0007669"/>
    <property type="project" value="UniProtKB-SubCell"/>
</dbReference>
<comment type="function">
    <text evidence="1 8">The Vlp and Vsp proteins are antigenically distinct proteins, only one vlp or vsp gene is transcriptionally active at any one time. Switching between these genes is a mechanism of host immune response evasion.</text>
</comment>
<sequence>MKKPLGLLIIINLFMGCDSNSILGLGKLIDKHKDTGSNILGLDKLSDESKDALLDSALTIGQEMVQVGKEIGPRVVNMGEEVVSGTLELGQDILEIGQKAGEMIIPGVLQAGQVILPGAIQAGQLILSEVFETGKIVVPELLETGKVIGQGFQDIFWFVGNVVGDMLEDLLVKADIKSTDKRNKIKEHFEKVKTQLEAIKKSKLGDSSEVLSKLITAVEKLANAVGGDDIGIGEVSNSATWSSIMSNKESVQSIIDGIKEIVELAEKSGITVESGNAGDFVAASAQTAAPAALNGGHAGAKPGAGIKLAEEVSKADPWAIIDKIRKSKVSTETGYMSGNKKAGELITGKTSGGIGVGAETNADFAAAVALKAMSKDGKFAVYAKDASSNDANKVKEAATEAVNKVLDTLGLIIRRTVRMEIGKGNKKVIDQKS</sequence>
<name>B5RNM7_BORDL</name>